<dbReference type="PANTHER" id="PTHR24305">
    <property type="entry name" value="CYTOCHROME P450"/>
    <property type="match status" value="1"/>
</dbReference>
<keyword evidence="7" id="KW-0472">Membrane</keyword>
<dbReference type="EMBL" id="JAGTJQ010000003">
    <property type="protein sequence ID" value="KAH7036035.1"/>
    <property type="molecule type" value="Genomic_DNA"/>
</dbReference>
<feature type="binding site" description="axial binding residue" evidence="5">
    <location>
        <position position="432"/>
    </location>
    <ligand>
        <name>heme</name>
        <dbReference type="ChEBI" id="CHEBI:30413"/>
    </ligand>
    <ligandPart>
        <name>Fe</name>
        <dbReference type="ChEBI" id="CHEBI:18248"/>
    </ligandPart>
</feature>
<dbReference type="SUPFAM" id="SSF48264">
    <property type="entry name" value="Cytochrome P450"/>
    <property type="match status" value="1"/>
</dbReference>
<dbReference type="GO" id="GO:0016705">
    <property type="term" value="F:oxidoreductase activity, acting on paired donors, with incorporation or reduction of molecular oxygen"/>
    <property type="evidence" value="ECO:0007669"/>
    <property type="project" value="InterPro"/>
</dbReference>
<evidence type="ECO:0000256" key="1">
    <source>
        <dbReference type="ARBA" id="ARBA00001971"/>
    </source>
</evidence>
<name>A0A9P8YDS2_9PEZI</name>
<dbReference type="PROSITE" id="PS00086">
    <property type="entry name" value="CYTOCHROME_P450"/>
    <property type="match status" value="1"/>
</dbReference>
<keyword evidence="6" id="KW-0503">Monooxygenase</keyword>
<comment type="similarity">
    <text evidence="6">Belongs to the cytochrome P450 family.</text>
</comment>
<evidence type="ECO:0000256" key="5">
    <source>
        <dbReference type="PIRSR" id="PIRSR602401-1"/>
    </source>
</evidence>
<dbReference type="InterPro" id="IPR050121">
    <property type="entry name" value="Cytochrome_P450_monoxygenase"/>
</dbReference>
<dbReference type="AlphaFoldDB" id="A0A9P8YDS2"/>
<dbReference type="GO" id="GO:0005506">
    <property type="term" value="F:iron ion binding"/>
    <property type="evidence" value="ECO:0007669"/>
    <property type="project" value="InterPro"/>
</dbReference>
<dbReference type="Gene3D" id="1.10.630.10">
    <property type="entry name" value="Cytochrome P450"/>
    <property type="match status" value="1"/>
</dbReference>
<dbReference type="InterPro" id="IPR001128">
    <property type="entry name" value="Cyt_P450"/>
</dbReference>
<evidence type="ECO:0000256" key="4">
    <source>
        <dbReference type="ARBA" id="ARBA00023004"/>
    </source>
</evidence>
<dbReference type="PRINTS" id="PR00385">
    <property type="entry name" value="P450"/>
</dbReference>
<dbReference type="InterPro" id="IPR036396">
    <property type="entry name" value="Cyt_P450_sf"/>
</dbReference>
<dbReference type="GO" id="GO:0004497">
    <property type="term" value="F:monooxygenase activity"/>
    <property type="evidence" value="ECO:0007669"/>
    <property type="project" value="UniProtKB-KW"/>
</dbReference>
<evidence type="ECO:0000313" key="8">
    <source>
        <dbReference type="EMBL" id="KAH7036035.1"/>
    </source>
</evidence>
<evidence type="ECO:0000313" key="9">
    <source>
        <dbReference type="Proteomes" id="UP000756346"/>
    </source>
</evidence>
<proteinExistence type="inferred from homology"/>
<evidence type="ECO:0000256" key="2">
    <source>
        <dbReference type="ARBA" id="ARBA00022617"/>
    </source>
</evidence>
<comment type="cofactor">
    <cofactor evidence="1 5">
        <name>heme</name>
        <dbReference type="ChEBI" id="CHEBI:30413"/>
    </cofactor>
</comment>
<evidence type="ECO:0000256" key="7">
    <source>
        <dbReference type="SAM" id="Phobius"/>
    </source>
</evidence>
<keyword evidence="7" id="KW-1133">Transmembrane helix</keyword>
<keyword evidence="2 5" id="KW-0349">Heme</keyword>
<dbReference type="RefSeq" id="XP_046016128.1">
    <property type="nucleotide sequence ID" value="XM_046149684.1"/>
</dbReference>
<sequence>MRTTQTIVYQFGRAIYRLYFHPLSKYPGPRLAAISEIFYARMVMDGRWPWIMNELHVKYGPIVRIAPNEISFSSVQSAKDIYGPSSKTRKLFKKNIAFYDTGDIPPATGLIIDTEAHADRRAILQPGFRIHSLRNQEFLIHEHTDTMLNNFDKWMAQSSDGSINMEQVYTWLTFDIVAHLVFGESFGATKHGQAHFWVSILLGGLHAGIIMALRHRLPIIDLLIKVLPWVSSDVRAMIRNMEAHQALTLEKVRKRVSMGSVGFNDIMQSALDDGTMTEAQLASEMTTMLVAGAETSATALTAATWFLATNKPALQALQHEIRSKFTSYDAITGDATAALPYLNSVIEETLRLFPPVPIGPPRVSPGEFVDGTYVPSGVGVSTHCWYVHQHPDHMARPQAFQPERWIDDEKSKTGQSKQKPFTMPFNIGPRACLGINLAYRELRVALAKLVYRYDFDLAEEQMFGDGKDWTLGCRMTSLWKKPPLRVKFTTASTA</sequence>
<keyword evidence="4 5" id="KW-0408">Iron</keyword>
<dbReference type="PANTHER" id="PTHR24305:SF199">
    <property type="entry name" value="P450, PUTATIVE (EUROFUNG)-RELATED"/>
    <property type="match status" value="1"/>
</dbReference>
<evidence type="ECO:0000256" key="6">
    <source>
        <dbReference type="RuleBase" id="RU000461"/>
    </source>
</evidence>
<dbReference type="GO" id="GO:0020037">
    <property type="term" value="F:heme binding"/>
    <property type="evidence" value="ECO:0007669"/>
    <property type="project" value="InterPro"/>
</dbReference>
<evidence type="ECO:0000256" key="3">
    <source>
        <dbReference type="ARBA" id="ARBA00022723"/>
    </source>
</evidence>
<dbReference type="Pfam" id="PF00067">
    <property type="entry name" value="p450"/>
    <property type="match status" value="1"/>
</dbReference>
<dbReference type="GeneID" id="70179230"/>
<keyword evidence="6" id="KW-0560">Oxidoreductase</keyword>
<comment type="caution">
    <text evidence="8">The sequence shown here is derived from an EMBL/GenBank/DDBJ whole genome shotgun (WGS) entry which is preliminary data.</text>
</comment>
<feature type="transmembrane region" description="Helical" evidence="7">
    <location>
        <begin position="194"/>
        <end position="213"/>
    </location>
</feature>
<keyword evidence="7" id="KW-0812">Transmembrane</keyword>
<protein>
    <submittedName>
        <fullName evidence="8">Cytochrome P450</fullName>
    </submittedName>
</protein>
<keyword evidence="3 5" id="KW-0479">Metal-binding</keyword>
<keyword evidence="9" id="KW-1185">Reference proteome</keyword>
<dbReference type="InterPro" id="IPR002401">
    <property type="entry name" value="Cyt_P450_E_grp-I"/>
</dbReference>
<dbReference type="Proteomes" id="UP000756346">
    <property type="component" value="Unassembled WGS sequence"/>
</dbReference>
<organism evidence="8 9">
    <name type="scientific">Microdochium trichocladiopsis</name>
    <dbReference type="NCBI Taxonomy" id="1682393"/>
    <lineage>
        <taxon>Eukaryota</taxon>
        <taxon>Fungi</taxon>
        <taxon>Dikarya</taxon>
        <taxon>Ascomycota</taxon>
        <taxon>Pezizomycotina</taxon>
        <taxon>Sordariomycetes</taxon>
        <taxon>Xylariomycetidae</taxon>
        <taxon>Xylariales</taxon>
        <taxon>Microdochiaceae</taxon>
        <taxon>Microdochium</taxon>
    </lineage>
</organism>
<gene>
    <name evidence="8" type="ORF">B0I36DRAFT_239318</name>
</gene>
<dbReference type="CDD" id="cd11058">
    <property type="entry name" value="CYP60B-like"/>
    <property type="match status" value="1"/>
</dbReference>
<dbReference type="InterPro" id="IPR017972">
    <property type="entry name" value="Cyt_P450_CS"/>
</dbReference>
<reference evidence="8" key="1">
    <citation type="journal article" date="2021" name="Nat. Commun.">
        <title>Genetic determinants of endophytism in the Arabidopsis root mycobiome.</title>
        <authorList>
            <person name="Mesny F."/>
            <person name="Miyauchi S."/>
            <person name="Thiergart T."/>
            <person name="Pickel B."/>
            <person name="Atanasova L."/>
            <person name="Karlsson M."/>
            <person name="Huettel B."/>
            <person name="Barry K.W."/>
            <person name="Haridas S."/>
            <person name="Chen C."/>
            <person name="Bauer D."/>
            <person name="Andreopoulos W."/>
            <person name="Pangilinan J."/>
            <person name="LaButti K."/>
            <person name="Riley R."/>
            <person name="Lipzen A."/>
            <person name="Clum A."/>
            <person name="Drula E."/>
            <person name="Henrissat B."/>
            <person name="Kohler A."/>
            <person name="Grigoriev I.V."/>
            <person name="Martin F.M."/>
            <person name="Hacquard S."/>
        </authorList>
    </citation>
    <scope>NUCLEOTIDE SEQUENCE</scope>
    <source>
        <strain evidence="8">MPI-CAGE-CH-0230</strain>
    </source>
</reference>
<dbReference type="OrthoDB" id="1470350at2759"/>
<dbReference type="PRINTS" id="PR00463">
    <property type="entry name" value="EP450I"/>
</dbReference>
<accession>A0A9P8YDS2</accession>